<dbReference type="InterPro" id="IPR038770">
    <property type="entry name" value="Na+/solute_symporter_sf"/>
</dbReference>
<dbReference type="PANTHER" id="PTHR32507:SF7">
    <property type="entry name" value="K(+)_H(+) ANTIPORTER NHAP2"/>
    <property type="match status" value="1"/>
</dbReference>
<dbReference type="InterPro" id="IPR006153">
    <property type="entry name" value="Cation/H_exchanger_TM"/>
</dbReference>
<gene>
    <name evidence="11" type="ORF">IGS68_16365</name>
</gene>
<feature type="transmembrane region" description="Helical" evidence="9">
    <location>
        <begin position="193"/>
        <end position="212"/>
    </location>
</feature>
<feature type="domain" description="Cation/H+ exchanger transmembrane" evidence="10">
    <location>
        <begin position="16"/>
        <end position="389"/>
    </location>
</feature>
<keyword evidence="7" id="KW-0406">Ion transport</keyword>
<feature type="transmembrane region" description="Helical" evidence="9">
    <location>
        <begin position="336"/>
        <end position="358"/>
    </location>
</feature>
<feature type="transmembrane region" description="Helical" evidence="9">
    <location>
        <begin position="304"/>
        <end position="324"/>
    </location>
</feature>
<name>A0ABX7BDI7_9PROT</name>
<keyword evidence="3" id="KW-0050">Antiport</keyword>
<dbReference type="NCBIfam" id="NF003714">
    <property type="entry name" value="PRK05326.1-1"/>
    <property type="match status" value="1"/>
</dbReference>
<sequence length="584" mass="62096">MDLMSLAILVGAGLIAISVLTSLISFRVGAPLLLVFLGVGLLAGEDGIGGIDFDNAGLAYFVGSIALAIILFDSGFETRWQTVKAAAWPSLTLATVGVVLTTGLVGGVAHFAFGMPPLESLLIGAIVSSTDAAAVFFLLRVGGINIRERVRSVLEIESGSNDPMAIFLTITLVELIVGGVSADGMSWDLARSFVLQMGVGVLGGLAGGWLIVQAVNRIDLEQGLYPIIVVSLALCLFGGVSMLGGSGFLAVYVAGMFAGNSRLNGARSLRRFQSGLTWLCQITMFLMLGLLATPSEFLDIAPQAIALALFLTLVGRPLAIWLCLMPFGFTRSETAFIAWVGLRGAVSILLAILPLIAGFPDGQIFFNTAFIIVLVSLLVQGWTIKPMARRLGLIVPPRIGPVDRVELELPGGASHELVAYRTVAGSPVTLGERIPRWARPSLIVRNGQSMRLHKAGRVETGDLVLIFTSPDRLPLLDRLFASPTELKVKDREFYGDFTLAPDAAIGKLAETYGFAPPPQDAGLTVCDVLKREFKGRVETGDRLAYGPLELIVRAAADDKIDEIGLALEPSRSGRPGLFRRSGRA</sequence>
<evidence type="ECO:0000256" key="4">
    <source>
        <dbReference type="ARBA" id="ARBA00022475"/>
    </source>
</evidence>
<feature type="transmembrane region" description="Helical" evidence="9">
    <location>
        <begin position="364"/>
        <end position="384"/>
    </location>
</feature>
<dbReference type="Pfam" id="PF00999">
    <property type="entry name" value="Na_H_Exchanger"/>
    <property type="match status" value="1"/>
</dbReference>
<evidence type="ECO:0000313" key="12">
    <source>
        <dbReference type="Proteomes" id="UP000595197"/>
    </source>
</evidence>
<keyword evidence="6 9" id="KW-1133">Transmembrane helix</keyword>
<feature type="transmembrane region" description="Helical" evidence="9">
    <location>
        <begin position="121"/>
        <end position="143"/>
    </location>
</feature>
<feature type="transmembrane region" description="Helical" evidence="9">
    <location>
        <begin position="88"/>
        <end position="109"/>
    </location>
</feature>
<dbReference type="Proteomes" id="UP000595197">
    <property type="component" value="Chromosome"/>
</dbReference>
<protein>
    <submittedName>
        <fullName evidence="11">Potassium/proton antiporter</fullName>
    </submittedName>
</protein>
<reference evidence="11" key="1">
    <citation type="submission" date="2021-02" db="EMBL/GenBank/DDBJ databases">
        <title>Skermanella TT6 skin isolate.</title>
        <authorList>
            <person name="Lee K."/>
            <person name="Ganzorig M."/>
        </authorList>
    </citation>
    <scope>NUCLEOTIDE SEQUENCE</scope>
    <source>
        <strain evidence="11">TT6</strain>
    </source>
</reference>
<feature type="transmembrane region" description="Helical" evidence="9">
    <location>
        <begin position="57"/>
        <end position="76"/>
    </location>
</feature>
<feature type="transmembrane region" description="Helical" evidence="9">
    <location>
        <begin position="6"/>
        <end position="26"/>
    </location>
</feature>
<keyword evidence="12" id="KW-1185">Reference proteome</keyword>
<keyword evidence="5 9" id="KW-0812">Transmembrane</keyword>
<dbReference type="NCBIfam" id="NF003716">
    <property type="entry name" value="PRK05326.1-3"/>
    <property type="match status" value="1"/>
</dbReference>
<feature type="transmembrane region" description="Helical" evidence="9">
    <location>
        <begin position="224"/>
        <end position="240"/>
    </location>
</feature>
<keyword evidence="2" id="KW-0813">Transport</keyword>
<accession>A0ABX7BDI7</accession>
<keyword evidence="4" id="KW-1003">Cell membrane</keyword>
<proteinExistence type="predicted"/>
<comment type="subcellular location">
    <subcellularLocation>
        <location evidence="1">Cell membrane</location>
        <topology evidence="1">Multi-pass membrane protein</topology>
    </subcellularLocation>
</comment>
<evidence type="ECO:0000256" key="8">
    <source>
        <dbReference type="ARBA" id="ARBA00023136"/>
    </source>
</evidence>
<organism evidence="11 12">
    <name type="scientific">Skermanella cutis</name>
    <dbReference type="NCBI Taxonomy" id="2775420"/>
    <lineage>
        <taxon>Bacteria</taxon>
        <taxon>Pseudomonadati</taxon>
        <taxon>Pseudomonadota</taxon>
        <taxon>Alphaproteobacteria</taxon>
        <taxon>Rhodospirillales</taxon>
        <taxon>Azospirillaceae</taxon>
        <taxon>Skermanella</taxon>
    </lineage>
</organism>
<keyword evidence="8 9" id="KW-0472">Membrane</keyword>
<feature type="transmembrane region" description="Helical" evidence="9">
    <location>
        <begin position="275"/>
        <end position="292"/>
    </location>
</feature>
<evidence type="ECO:0000256" key="1">
    <source>
        <dbReference type="ARBA" id="ARBA00004651"/>
    </source>
</evidence>
<evidence type="ECO:0000256" key="7">
    <source>
        <dbReference type="ARBA" id="ARBA00023065"/>
    </source>
</evidence>
<evidence type="ECO:0000313" key="11">
    <source>
        <dbReference type="EMBL" id="QQP92467.1"/>
    </source>
</evidence>
<evidence type="ECO:0000259" key="10">
    <source>
        <dbReference type="Pfam" id="PF00999"/>
    </source>
</evidence>
<evidence type="ECO:0000256" key="5">
    <source>
        <dbReference type="ARBA" id="ARBA00022692"/>
    </source>
</evidence>
<evidence type="ECO:0000256" key="2">
    <source>
        <dbReference type="ARBA" id="ARBA00022448"/>
    </source>
</evidence>
<evidence type="ECO:0000256" key="3">
    <source>
        <dbReference type="ARBA" id="ARBA00022449"/>
    </source>
</evidence>
<dbReference type="EMBL" id="CP067420">
    <property type="protein sequence ID" value="QQP92467.1"/>
    <property type="molecule type" value="Genomic_DNA"/>
</dbReference>
<evidence type="ECO:0000256" key="6">
    <source>
        <dbReference type="ARBA" id="ARBA00022989"/>
    </source>
</evidence>
<evidence type="ECO:0000256" key="9">
    <source>
        <dbReference type="SAM" id="Phobius"/>
    </source>
</evidence>
<dbReference type="PANTHER" id="PTHR32507">
    <property type="entry name" value="NA(+)/H(+) ANTIPORTER 1"/>
    <property type="match status" value="1"/>
</dbReference>
<dbReference type="Gene3D" id="1.20.1530.20">
    <property type="match status" value="1"/>
</dbReference>
<dbReference type="NCBIfam" id="NF003715">
    <property type="entry name" value="PRK05326.1-2"/>
    <property type="match status" value="1"/>
</dbReference>